<dbReference type="GO" id="GO:0006357">
    <property type="term" value="P:regulation of transcription by RNA polymerase II"/>
    <property type="evidence" value="ECO:0007669"/>
    <property type="project" value="TreeGrafter"/>
</dbReference>
<comment type="caution">
    <text evidence="3">The sequence shown here is derived from an EMBL/GenBank/DDBJ whole genome shotgun (WGS) entry which is preliminary data.</text>
</comment>
<feature type="region of interest" description="Disordered" evidence="2">
    <location>
        <begin position="195"/>
        <end position="217"/>
    </location>
</feature>
<dbReference type="AlphaFoldDB" id="A0A8X6UKB2"/>
<keyword evidence="1" id="KW-0175">Coiled coil</keyword>
<dbReference type="GO" id="GO:0003712">
    <property type="term" value="F:transcription coregulator activity"/>
    <property type="evidence" value="ECO:0007669"/>
    <property type="project" value="TreeGrafter"/>
</dbReference>
<organism evidence="3 4">
    <name type="scientific">Nephila pilipes</name>
    <name type="common">Giant wood spider</name>
    <name type="synonym">Nephila maculata</name>
    <dbReference type="NCBI Taxonomy" id="299642"/>
    <lineage>
        <taxon>Eukaryota</taxon>
        <taxon>Metazoa</taxon>
        <taxon>Ecdysozoa</taxon>
        <taxon>Arthropoda</taxon>
        <taxon>Chelicerata</taxon>
        <taxon>Arachnida</taxon>
        <taxon>Araneae</taxon>
        <taxon>Araneomorphae</taxon>
        <taxon>Entelegynae</taxon>
        <taxon>Araneoidea</taxon>
        <taxon>Nephilidae</taxon>
        <taxon>Nephila</taxon>
    </lineage>
</organism>
<dbReference type="OrthoDB" id="10038194at2759"/>
<evidence type="ECO:0000313" key="3">
    <source>
        <dbReference type="EMBL" id="GFU43394.1"/>
    </source>
</evidence>
<sequence>MNLFRKNAVGNVIHFTSKTLCSFGFGEISRSAFVVRNIFKEIFYIFSTKMPVLIERPKMSLAMWAALKNHIMRQREKKKQEQEADAAVERLQREQEMKRKQNAMTLEEIKEEITQLEKKLQSLREEKHEMFLYFKRVLNEDDKRRNEEDKETNEMMQMGHHYPNQNVPVGAPNLYMIAGNRVMNRNAVMYKVGSAPPPQQNGTMKRPRSPSPPNNSYPQAYGYKTHVTAYGQTYPIPHPASQFASQEQAKHLAGNYHVPHLQQAGYVASLPQQIEHPSQKPTNMQDEKYYIQAGGISSGYPIRTQPPSHFQPPTSHSVTAPIQVPLRKEDVMRRNMNNEVHR</sequence>
<evidence type="ECO:0000256" key="2">
    <source>
        <dbReference type="SAM" id="MobiDB-lite"/>
    </source>
</evidence>
<protein>
    <recommendedName>
        <fullName evidence="5">G protein pathway suppressor 2</fullName>
    </recommendedName>
</protein>
<dbReference type="PANTHER" id="PTHR22654:SF2">
    <property type="entry name" value="G PROTEIN PATHWAY SUPPRESSOR 2"/>
    <property type="match status" value="1"/>
</dbReference>
<gene>
    <name evidence="3" type="primary">X975_26509</name>
    <name evidence="3" type="ORF">NPIL_527071</name>
</gene>
<dbReference type="Proteomes" id="UP000887013">
    <property type="component" value="Unassembled WGS sequence"/>
</dbReference>
<proteinExistence type="predicted"/>
<dbReference type="EMBL" id="BMAW01132391">
    <property type="protein sequence ID" value="GFU43394.1"/>
    <property type="molecule type" value="Genomic_DNA"/>
</dbReference>
<dbReference type="PANTHER" id="PTHR22654">
    <property type="entry name" value="G PROTEIN PATHWAY SUPPRESSOR 2"/>
    <property type="match status" value="1"/>
</dbReference>
<accession>A0A8X6UKB2</accession>
<dbReference type="InterPro" id="IPR026094">
    <property type="entry name" value="GPS2"/>
</dbReference>
<evidence type="ECO:0000256" key="1">
    <source>
        <dbReference type="SAM" id="Coils"/>
    </source>
</evidence>
<keyword evidence="4" id="KW-1185">Reference proteome</keyword>
<evidence type="ECO:0000313" key="4">
    <source>
        <dbReference type="Proteomes" id="UP000887013"/>
    </source>
</evidence>
<reference evidence="3" key="1">
    <citation type="submission" date="2020-08" db="EMBL/GenBank/DDBJ databases">
        <title>Multicomponent nature underlies the extraordinary mechanical properties of spider dragline silk.</title>
        <authorList>
            <person name="Kono N."/>
            <person name="Nakamura H."/>
            <person name="Mori M."/>
            <person name="Yoshida Y."/>
            <person name="Ohtoshi R."/>
            <person name="Malay A.D."/>
            <person name="Moran D.A.P."/>
            <person name="Tomita M."/>
            <person name="Numata K."/>
            <person name="Arakawa K."/>
        </authorList>
    </citation>
    <scope>NUCLEOTIDE SEQUENCE</scope>
</reference>
<dbReference type="Pfam" id="PF15991">
    <property type="entry name" value="G_path_suppress"/>
    <property type="match status" value="1"/>
</dbReference>
<name>A0A8X6UKB2_NEPPI</name>
<feature type="coiled-coil region" evidence="1">
    <location>
        <begin position="74"/>
        <end position="126"/>
    </location>
</feature>
<evidence type="ECO:0008006" key="5">
    <source>
        <dbReference type="Google" id="ProtNLM"/>
    </source>
</evidence>
<dbReference type="GO" id="GO:0005667">
    <property type="term" value="C:transcription regulator complex"/>
    <property type="evidence" value="ECO:0007669"/>
    <property type="project" value="TreeGrafter"/>
</dbReference>